<keyword evidence="1" id="KW-0732">Signal</keyword>
<gene>
    <name evidence="2" type="ORF">QR685DRAFT_448853</name>
</gene>
<feature type="chain" id="PRO_5046933850" evidence="1">
    <location>
        <begin position="26"/>
        <end position="64"/>
    </location>
</feature>
<accession>A0ABR3D498</accession>
<feature type="signal peptide" evidence="1">
    <location>
        <begin position="1"/>
        <end position="25"/>
    </location>
</feature>
<protein>
    <submittedName>
        <fullName evidence="2">Uncharacterized protein</fullName>
    </submittedName>
</protein>
<comment type="caution">
    <text evidence="2">The sequence shown here is derived from an EMBL/GenBank/DDBJ whole genome shotgun (WGS) entry which is preliminary data.</text>
</comment>
<dbReference type="EMBL" id="JAVLET010000009">
    <property type="protein sequence ID" value="KAL0467495.1"/>
    <property type="molecule type" value="Genomic_DNA"/>
</dbReference>
<evidence type="ECO:0000313" key="2">
    <source>
        <dbReference type="EMBL" id="KAL0467495.1"/>
    </source>
</evidence>
<name>A0ABR3D498_NEUIN</name>
<dbReference type="Proteomes" id="UP001451303">
    <property type="component" value="Unassembled WGS sequence"/>
</dbReference>
<proteinExistence type="predicted"/>
<dbReference type="PROSITE" id="PS51257">
    <property type="entry name" value="PROKAR_LIPOPROTEIN"/>
    <property type="match status" value="1"/>
</dbReference>
<reference evidence="2 3" key="1">
    <citation type="submission" date="2023-09" db="EMBL/GenBank/DDBJ databases">
        <title>Multi-omics analysis of a traditional fermented food reveals byproduct-associated fungal strains for waste-to-food upcycling.</title>
        <authorList>
            <consortium name="Lawrence Berkeley National Laboratory"/>
            <person name="Rekdal V.M."/>
            <person name="Villalobos-Escobedo J.M."/>
            <person name="Rodriguez-Valeron N."/>
            <person name="Garcia M.O."/>
            <person name="Vasquez D.P."/>
            <person name="Damayanti I."/>
            <person name="Sorensen P.M."/>
            <person name="Baidoo E.E."/>
            <person name="De Carvalho A.C."/>
            <person name="Riley R."/>
            <person name="Lipzen A."/>
            <person name="He G."/>
            <person name="Yan M."/>
            <person name="Haridas S."/>
            <person name="Daum C."/>
            <person name="Yoshinaga Y."/>
            <person name="Ng V."/>
            <person name="Grigoriev I.V."/>
            <person name="Munk R."/>
            <person name="Nuraida L."/>
            <person name="Wijaya C.H."/>
            <person name="Morales P.-C."/>
            <person name="Keasling J.D."/>
        </authorList>
    </citation>
    <scope>NUCLEOTIDE SEQUENCE [LARGE SCALE GENOMIC DNA]</scope>
    <source>
        <strain evidence="2 3">FGSC 2613</strain>
    </source>
</reference>
<keyword evidence="3" id="KW-1185">Reference proteome</keyword>
<evidence type="ECO:0000313" key="3">
    <source>
        <dbReference type="Proteomes" id="UP001451303"/>
    </source>
</evidence>
<organism evidence="2 3">
    <name type="scientific">Neurospora intermedia</name>
    <dbReference type="NCBI Taxonomy" id="5142"/>
    <lineage>
        <taxon>Eukaryota</taxon>
        <taxon>Fungi</taxon>
        <taxon>Dikarya</taxon>
        <taxon>Ascomycota</taxon>
        <taxon>Pezizomycotina</taxon>
        <taxon>Sordariomycetes</taxon>
        <taxon>Sordariomycetidae</taxon>
        <taxon>Sordariales</taxon>
        <taxon>Sordariaceae</taxon>
        <taxon>Neurospora</taxon>
    </lineage>
</organism>
<sequence>MVQFESKLSFQWWVVPVCLCLAVCACVHFDTQDISCNSNTHVCAVLGLPPVLGIPSSKRKIRGR</sequence>
<evidence type="ECO:0000256" key="1">
    <source>
        <dbReference type="SAM" id="SignalP"/>
    </source>
</evidence>